<organism evidence="1 2">
    <name type="scientific">Bacillus badius</name>
    <dbReference type="NCBI Taxonomy" id="1455"/>
    <lineage>
        <taxon>Bacteria</taxon>
        <taxon>Bacillati</taxon>
        <taxon>Bacillota</taxon>
        <taxon>Bacilli</taxon>
        <taxon>Bacillales</taxon>
        <taxon>Bacillaceae</taxon>
        <taxon>Pseudobacillus</taxon>
    </lineage>
</organism>
<protein>
    <submittedName>
        <fullName evidence="1">Uncharacterized protein</fullName>
    </submittedName>
</protein>
<evidence type="ECO:0000313" key="2">
    <source>
        <dbReference type="Proteomes" id="UP000031982"/>
    </source>
</evidence>
<keyword evidence="2" id="KW-1185">Reference proteome</keyword>
<proteinExistence type="predicted"/>
<sequence>MAITVRAELIIVDNLFYPWISWRESMMQMNIGSIKEEK</sequence>
<accession>A0ABR5B2A8</accession>
<reference evidence="1 2" key="1">
    <citation type="submission" date="2015-01" db="EMBL/GenBank/DDBJ databases">
        <title>Genome Assembly of Bacillus badius MTCC 1458.</title>
        <authorList>
            <person name="Verma A."/>
            <person name="Khatri I."/>
            <person name="Mual P."/>
            <person name="Subramanian S."/>
            <person name="Krishnamurthi S."/>
        </authorList>
    </citation>
    <scope>NUCLEOTIDE SEQUENCE [LARGE SCALE GENOMIC DNA]</scope>
    <source>
        <strain evidence="1 2">MTCC 1458</strain>
    </source>
</reference>
<dbReference type="Proteomes" id="UP000031982">
    <property type="component" value="Unassembled WGS sequence"/>
</dbReference>
<dbReference type="EMBL" id="JXLP01000001">
    <property type="protein sequence ID" value="KIL80761.1"/>
    <property type="molecule type" value="Genomic_DNA"/>
</dbReference>
<gene>
    <name evidence="1" type="ORF">SD77_0609</name>
</gene>
<evidence type="ECO:0000313" key="1">
    <source>
        <dbReference type="EMBL" id="KIL80761.1"/>
    </source>
</evidence>
<name>A0ABR5B2A8_BACBA</name>
<comment type="caution">
    <text evidence="1">The sequence shown here is derived from an EMBL/GenBank/DDBJ whole genome shotgun (WGS) entry which is preliminary data.</text>
</comment>